<name>A0A382RSS9_9ZZZZ</name>
<protein>
    <recommendedName>
        <fullName evidence="1">Secretion system C-terminal sorting domain-containing protein</fullName>
    </recommendedName>
</protein>
<evidence type="ECO:0000259" key="1">
    <source>
        <dbReference type="Pfam" id="PF18962"/>
    </source>
</evidence>
<sequence length="188" mass="21209">MVGITAVNQGQIDQFVIDNGITFPIQKNTRSGPGIGTGVVYDQYYIPNQGSPYPRDFIIGTDGKVHYVNNEIDTQLMITIIEMLLDEQEVNVINEIKSIDQHLELVKTYPNPFNASINITYTINHRSNIHLNIFDLNGRLISNQNLGLKESGNQHLKWSPNSSISSGVYLYRLESDINLIDGKILYLK</sequence>
<dbReference type="Gene3D" id="2.60.40.4070">
    <property type="match status" value="1"/>
</dbReference>
<dbReference type="NCBIfam" id="TIGR04183">
    <property type="entry name" value="Por_Secre_tail"/>
    <property type="match status" value="1"/>
</dbReference>
<organism evidence="2">
    <name type="scientific">marine metagenome</name>
    <dbReference type="NCBI Taxonomy" id="408172"/>
    <lineage>
        <taxon>unclassified sequences</taxon>
        <taxon>metagenomes</taxon>
        <taxon>ecological metagenomes</taxon>
    </lineage>
</organism>
<feature type="domain" description="Secretion system C-terminal sorting" evidence="1">
    <location>
        <begin position="109"/>
        <end position="178"/>
    </location>
</feature>
<dbReference type="Pfam" id="PF18962">
    <property type="entry name" value="Por_Secre_tail"/>
    <property type="match status" value="1"/>
</dbReference>
<accession>A0A382RSS9</accession>
<dbReference type="InterPro" id="IPR026444">
    <property type="entry name" value="Secre_tail"/>
</dbReference>
<dbReference type="EMBL" id="UINC01123935">
    <property type="protein sequence ID" value="SVD00739.1"/>
    <property type="molecule type" value="Genomic_DNA"/>
</dbReference>
<evidence type="ECO:0000313" key="2">
    <source>
        <dbReference type="EMBL" id="SVD00739.1"/>
    </source>
</evidence>
<reference evidence="2" key="1">
    <citation type="submission" date="2018-05" db="EMBL/GenBank/DDBJ databases">
        <authorList>
            <person name="Lanie J.A."/>
            <person name="Ng W.-L."/>
            <person name="Kazmierczak K.M."/>
            <person name="Andrzejewski T.M."/>
            <person name="Davidsen T.M."/>
            <person name="Wayne K.J."/>
            <person name="Tettelin H."/>
            <person name="Glass J.I."/>
            <person name="Rusch D."/>
            <person name="Podicherti R."/>
            <person name="Tsui H.-C.T."/>
            <person name="Winkler M.E."/>
        </authorList>
    </citation>
    <scope>NUCLEOTIDE SEQUENCE</scope>
</reference>
<dbReference type="AlphaFoldDB" id="A0A382RSS9"/>
<proteinExistence type="predicted"/>
<gene>
    <name evidence="2" type="ORF">METZ01_LOCUS353593</name>
</gene>